<name>A0ABP0S0C1_9DINO</name>
<gene>
    <name evidence="1" type="ORF">CCMP2556_LOCUS49475</name>
</gene>
<dbReference type="Proteomes" id="UP001642484">
    <property type="component" value="Unassembled WGS sequence"/>
</dbReference>
<feature type="non-terminal residue" evidence="1">
    <location>
        <position position="1"/>
    </location>
</feature>
<reference evidence="1 2" key="1">
    <citation type="submission" date="2024-02" db="EMBL/GenBank/DDBJ databases">
        <authorList>
            <person name="Chen Y."/>
            <person name="Shah S."/>
            <person name="Dougan E. K."/>
            <person name="Thang M."/>
            <person name="Chan C."/>
        </authorList>
    </citation>
    <scope>NUCLEOTIDE SEQUENCE [LARGE SCALE GENOMIC DNA]</scope>
</reference>
<dbReference type="EMBL" id="CAXAMN010026802">
    <property type="protein sequence ID" value="CAK9105764.1"/>
    <property type="molecule type" value="Genomic_DNA"/>
</dbReference>
<protein>
    <submittedName>
        <fullName evidence="1">Uncharacterized protein</fullName>
    </submittedName>
</protein>
<keyword evidence="2" id="KW-1185">Reference proteome</keyword>
<organism evidence="1 2">
    <name type="scientific">Durusdinium trenchii</name>
    <dbReference type="NCBI Taxonomy" id="1381693"/>
    <lineage>
        <taxon>Eukaryota</taxon>
        <taxon>Sar</taxon>
        <taxon>Alveolata</taxon>
        <taxon>Dinophyceae</taxon>
        <taxon>Suessiales</taxon>
        <taxon>Symbiodiniaceae</taxon>
        <taxon>Durusdinium</taxon>
    </lineage>
</organism>
<evidence type="ECO:0000313" key="1">
    <source>
        <dbReference type="EMBL" id="CAK9105764.1"/>
    </source>
</evidence>
<proteinExistence type="predicted"/>
<accession>A0ABP0S0C1</accession>
<evidence type="ECO:0000313" key="2">
    <source>
        <dbReference type="Proteomes" id="UP001642484"/>
    </source>
</evidence>
<comment type="caution">
    <text evidence="1">The sequence shown here is derived from an EMBL/GenBank/DDBJ whole genome shotgun (WGS) entry which is preliminary data.</text>
</comment>
<sequence>HESPLEAVYQRFKTTRRSLGHATSDPVIPSKGMMARRMDGAEAHLLGSKEFAILQLDVDMQRLFERDLLEFKPGCKFCCLLDRSILCEGALSFSTISVKISEEGDVAAEACPLAGKWVFFSPHDVHELTTKMLLKNIVSKVKSLPDEPHCYFSDLHLCVYAARLAGGNEGSDIKIERAAANNLPHGFLFCLTDISPLAEFWVDHGSRQSAV</sequence>